<accession>F0Z926</accession>
<gene>
    <name evidence="4" type="ORF">DICPUDRAFT_74901</name>
</gene>
<dbReference type="Gene3D" id="2.60.120.620">
    <property type="entry name" value="q2cbj1_9rhob like domain"/>
    <property type="match status" value="1"/>
</dbReference>
<dbReference type="InterPro" id="IPR008775">
    <property type="entry name" value="Phytyl_CoA_dOase-like"/>
</dbReference>
<dbReference type="PANTHER" id="PTHR20883">
    <property type="entry name" value="PHYTANOYL-COA DIOXYGENASE DOMAIN CONTAINING 1"/>
    <property type="match status" value="1"/>
</dbReference>
<name>F0Z926_DICPU</name>
<dbReference type="KEGG" id="dpp:DICPUDRAFT_74901"/>
<evidence type="ECO:0000256" key="1">
    <source>
        <dbReference type="ARBA" id="ARBA00001962"/>
    </source>
</evidence>
<dbReference type="InParanoid" id="F0Z926"/>
<dbReference type="VEuPathDB" id="AmoebaDB:DICPUDRAFT_74901"/>
<keyword evidence="2" id="KW-0479">Metal-binding</keyword>
<dbReference type="OrthoDB" id="445007at2759"/>
<dbReference type="Proteomes" id="UP000001064">
    <property type="component" value="Unassembled WGS sequence"/>
</dbReference>
<evidence type="ECO:0000313" key="4">
    <source>
        <dbReference type="EMBL" id="EGC39556.1"/>
    </source>
</evidence>
<dbReference type="EMBL" id="GL870955">
    <property type="protein sequence ID" value="EGC39556.1"/>
    <property type="molecule type" value="Genomic_DNA"/>
</dbReference>
<dbReference type="RefSeq" id="XP_003283891.1">
    <property type="nucleotide sequence ID" value="XM_003283843.1"/>
</dbReference>
<comment type="cofactor">
    <cofactor evidence="1">
        <name>Fe cation</name>
        <dbReference type="ChEBI" id="CHEBI:24875"/>
    </cofactor>
</comment>
<dbReference type="FunCoup" id="F0Z926">
    <property type="interactions" value="146"/>
</dbReference>
<evidence type="ECO:0000256" key="3">
    <source>
        <dbReference type="ARBA" id="ARBA00023004"/>
    </source>
</evidence>
<evidence type="ECO:0000313" key="5">
    <source>
        <dbReference type="Proteomes" id="UP000001064"/>
    </source>
</evidence>
<dbReference type="AlphaFoldDB" id="F0Z926"/>
<sequence length="279" mass="31961">MKLTNEQLKKYKEDGFLIIENFCSDEEIDKVTNEMKKLIDEYDPSETISIFTTSEQDRNTDDYFIGSSDTIRFFFEKDALVDGKLAVPKEIAFNKVGHALHNLNPTFEEFSYSPKIHDLIYSLGYKKALSVQSMYIFKNQRIGGEVNIHQDSTFLHTTPLTTHAIWFAFEDSTIENGCLRGLAGSHKAGITKRFIKNDENKFVFVQDSPDPVCKKEDFVALECKKGSIILLDGAVLHYSEPNKSQKSRHAYTLHFIEGEDGVVYEENNWLQSSKPFRAL</sequence>
<organism evidence="4 5">
    <name type="scientific">Dictyostelium purpureum</name>
    <name type="common">Slime mold</name>
    <dbReference type="NCBI Taxonomy" id="5786"/>
    <lineage>
        <taxon>Eukaryota</taxon>
        <taxon>Amoebozoa</taxon>
        <taxon>Evosea</taxon>
        <taxon>Eumycetozoa</taxon>
        <taxon>Dictyostelia</taxon>
        <taxon>Dictyosteliales</taxon>
        <taxon>Dictyosteliaceae</taxon>
        <taxon>Dictyostelium</taxon>
    </lineage>
</organism>
<dbReference type="SUPFAM" id="SSF51197">
    <property type="entry name" value="Clavaminate synthase-like"/>
    <property type="match status" value="1"/>
</dbReference>
<keyword evidence="3" id="KW-0408">Iron</keyword>
<keyword evidence="5" id="KW-1185">Reference proteome</keyword>
<dbReference type="eggNOG" id="KOG3290">
    <property type="taxonomic scope" value="Eukaryota"/>
</dbReference>
<dbReference type="GO" id="GO:0046872">
    <property type="term" value="F:metal ion binding"/>
    <property type="evidence" value="ECO:0007669"/>
    <property type="project" value="UniProtKB-KW"/>
</dbReference>
<dbReference type="Pfam" id="PF05721">
    <property type="entry name" value="PhyH"/>
    <property type="match status" value="1"/>
</dbReference>
<dbReference type="STRING" id="5786.F0Z926"/>
<evidence type="ECO:0008006" key="6">
    <source>
        <dbReference type="Google" id="ProtNLM"/>
    </source>
</evidence>
<reference evidence="5" key="1">
    <citation type="journal article" date="2011" name="Genome Biol.">
        <title>Comparative genomics of the social amoebae Dictyostelium discoideum and Dictyostelium purpureum.</title>
        <authorList>
            <consortium name="US DOE Joint Genome Institute (JGI-PGF)"/>
            <person name="Sucgang R."/>
            <person name="Kuo A."/>
            <person name="Tian X."/>
            <person name="Salerno W."/>
            <person name="Parikh A."/>
            <person name="Feasley C.L."/>
            <person name="Dalin E."/>
            <person name="Tu H."/>
            <person name="Huang E."/>
            <person name="Barry K."/>
            <person name="Lindquist E."/>
            <person name="Shapiro H."/>
            <person name="Bruce D."/>
            <person name="Schmutz J."/>
            <person name="Salamov A."/>
            <person name="Fey P."/>
            <person name="Gaudet P."/>
            <person name="Anjard C."/>
            <person name="Babu M.M."/>
            <person name="Basu S."/>
            <person name="Bushmanova Y."/>
            <person name="van der Wel H."/>
            <person name="Katoh-Kurasawa M."/>
            <person name="Dinh C."/>
            <person name="Coutinho P.M."/>
            <person name="Saito T."/>
            <person name="Elias M."/>
            <person name="Schaap P."/>
            <person name="Kay R.R."/>
            <person name="Henrissat B."/>
            <person name="Eichinger L."/>
            <person name="Rivero F."/>
            <person name="Putnam N.H."/>
            <person name="West C.M."/>
            <person name="Loomis W.F."/>
            <person name="Chisholm R.L."/>
            <person name="Shaulsky G."/>
            <person name="Strassmann J.E."/>
            <person name="Queller D.C."/>
            <person name="Kuspa A."/>
            <person name="Grigoriev I.V."/>
        </authorList>
    </citation>
    <scope>NUCLEOTIDE SEQUENCE [LARGE SCALE GENOMIC DNA]</scope>
    <source>
        <strain evidence="5">QSDP1</strain>
    </source>
</reference>
<protein>
    <recommendedName>
        <fullName evidence="6">Phytanoyl-CoA dioxygenase</fullName>
    </recommendedName>
</protein>
<dbReference type="OMA" id="KYSEDNW"/>
<evidence type="ECO:0000256" key="2">
    <source>
        <dbReference type="ARBA" id="ARBA00022723"/>
    </source>
</evidence>
<dbReference type="GeneID" id="10509832"/>
<dbReference type="PANTHER" id="PTHR20883:SF15">
    <property type="entry name" value="PHYTANOYL-COA DIOXYGENASE DOMAIN-CONTAINING PROTEIN 1"/>
    <property type="match status" value="1"/>
</dbReference>
<proteinExistence type="predicted"/>